<feature type="domain" description="Acyltransferase 3" evidence="2">
    <location>
        <begin position="27"/>
        <end position="354"/>
    </location>
</feature>
<feature type="transmembrane region" description="Helical" evidence="1">
    <location>
        <begin position="210"/>
        <end position="230"/>
    </location>
</feature>
<keyword evidence="1" id="KW-1133">Transmembrane helix</keyword>
<protein>
    <submittedName>
        <fullName evidence="3">Acyltransferase family protein</fullName>
        <ecNumber evidence="3">2.3.-.-</ecNumber>
    </submittedName>
</protein>
<comment type="caution">
    <text evidence="3">The sequence shown here is derived from an EMBL/GenBank/DDBJ whole genome shotgun (WGS) entry which is preliminary data.</text>
</comment>
<dbReference type="PANTHER" id="PTHR23028">
    <property type="entry name" value="ACETYLTRANSFERASE"/>
    <property type="match status" value="1"/>
</dbReference>
<feature type="transmembrane region" description="Helical" evidence="1">
    <location>
        <begin position="61"/>
        <end position="80"/>
    </location>
</feature>
<dbReference type="InterPro" id="IPR002656">
    <property type="entry name" value="Acyl_transf_3_dom"/>
</dbReference>
<keyword evidence="3" id="KW-0808">Transferase</keyword>
<feature type="transmembrane region" description="Helical" evidence="1">
    <location>
        <begin position="297"/>
        <end position="316"/>
    </location>
</feature>
<dbReference type="InterPro" id="IPR050879">
    <property type="entry name" value="Acyltransferase_3"/>
</dbReference>
<dbReference type="EC" id="2.3.-.-" evidence="3"/>
<organism evidence="3 4">
    <name type="scientific">Seohaeicola nanhaiensis</name>
    <dbReference type="NCBI Taxonomy" id="1387282"/>
    <lineage>
        <taxon>Bacteria</taxon>
        <taxon>Pseudomonadati</taxon>
        <taxon>Pseudomonadota</taxon>
        <taxon>Alphaproteobacteria</taxon>
        <taxon>Rhodobacterales</taxon>
        <taxon>Roseobacteraceae</taxon>
        <taxon>Seohaeicola</taxon>
    </lineage>
</organism>
<dbReference type="Proteomes" id="UP001595973">
    <property type="component" value="Unassembled WGS sequence"/>
</dbReference>
<feature type="transmembrane region" description="Helical" evidence="1">
    <location>
        <begin position="177"/>
        <end position="198"/>
    </location>
</feature>
<feature type="transmembrane region" description="Helical" evidence="1">
    <location>
        <begin position="336"/>
        <end position="358"/>
    </location>
</feature>
<evidence type="ECO:0000259" key="2">
    <source>
        <dbReference type="Pfam" id="PF01757"/>
    </source>
</evidence>
<keyword evidence="1" id="KW-0472">Membrane</keyword>
<feature type="transmembrane region" description="Helical" evidence="1">
    <location>
        <begin position="100"/>
        <end position="120"/>
    </location>
</feature>
<dbReference type="PANTHER" id="PTHR23028:SF53">
    <property type="entry name" value="ACYL_TRANSF_3 DOMAIN-CONTAINING PROTEIN"/>
    <property type="match status" value="1"/>
</dbReference>
<proteinExistence type="predicted"/>
<dbReference type="Pfam" id="PF01757">
    <property type="entry name" value="Acyl_transf_3"/>
    <property type="match status" value="1"/>
</dbReference>
<keyword evidence="3" id="KW-0012">Acyltransferase</keyword>
<feature type="transmembrane region" description="Helical" evidence="1">
    <location>
        <begin position="132"/>
        <end position="156"/>
    </location>
</feature>
<sequence>MGTMMDQVPNTTLTAYDHYRSVRFFGSLNGLRCLCIGMVLWHHSPLLGSLEAPPKFLTRGFLGVDFFFVLSGFLITTLLLREESRTRAISLKDFYLRRALRIIPAYFLLVTAMSLYWVWYKGMDELAPLVPYYYLFLANMLIGDIPMLTVTWSLSVEEQYYLVWPLLLSLLAPRLRIPALLLLLGLCVATATGVMAAMGFSPIRSEHAVWALPAASFGAILCGTLTAVLLHDPRGFRMLYALCGARIAPACLFAALVVVLAVLPADLTGLPFLLVHLTMAFCLAALVVREDHRLAPLFSWAPVARIGEISYGIYLYHLIARHVGVEGAAVLGLPPALAETIATAIFVAGAILIAEISFRTLERFFLSLKPGPKVRRGDRPAAR</sequence>
<gene>
    <name evidence="3" type="ORF">ACFO5X_21000</name>
</gene>
<evidence type="ECO:0000256" key="1">
    <source>
        <dbReference type="SAM" id="Phobius"/>
    </source>
</evidence>
<name>A0ABV9KLL4_9RHOB</name>
<dbReference type="EMBL" id="JBHSGI010000032">
    <property type="protein sequence ID" value="MFC4671040.1"/>
    <property type="molecule type" value="Genomic_DNA"/>
</dbReference>
<dbReference type="RefSeq" id="WP_380720914.1">
    <property type="nucleotide sequence ID" value="NZ_JBHSGI010000032.1"/>
</dbReference>
<feature type="transmembrane region" description="Helical" evidence="1">
    <location>
        <begin position="269"/>
        <end position="288"/>
    </location>
</feature>
<dbReference type="GO" id="GO:0016746">
    <property type="term" value="F:acyltransferase activity"/>
    <property type="evidence" value="ECO:0007669"/>
    <property type="project" value="UniProtKB-KW"/>
</dbReference>
<evidence type="ECO:0000313" key="3">
    <source>
        <dbReference type="EMBL" id="MFC4671040.1"/>
    </source>
</evidence>
<accession>A0ABV9KLL4</accession>
<feature type="transmembrane region" description="Helical" evidence="1">
    <location>
        <begin position="239"/>
        <end position="263"/>
    </location>
</feature>
<keyword evidence="4" id="KW-1185">Reference proteome</keyword>
<keyword evidence="1" id="KW-0812">Transmembrane</keyword>
<feature type="transmembrane region" description="Helical" evidence="1">
    <location>
        <begin position="21"/>
        <end position="41"/>
    </location>
</feature>
<evidence type="ECO:0000313" key="4">
    <source>
        <dbReference type="Proteomes" id="UP001595973"/>
    </source>
</evidence>
<reference evidence="4" key="1">
    <citation type="journal article" date="2019" name="Int. J. Syst. Evol. Microbiol.">
        <title>The Global Catalogue of Microorganisms (GCM) 10K type strain sequencing project: providing services to taxonomists for standard genome sequencing and annotation.</title>
        <authorList>
            <consortium name="The Broad Institute Genomics Platform"/>
            <consortium name="The Broad Institute Genome Sequencing Center for Infectious Disease"/>
            <person name="Wu L."/>
            <person name="Ma J."/>
        </authorList>
    </citation>
    <scope>NUCLEOTIDE SEQUENCE [LARGE SCALE GENOMIC DNA]</scope>
    <source>
        <strain evidence="4">CGMCC 4.7283</strain>
    </source>
</reference>